<feature type="compositionally biased region" description="Polar residues" evidence="5">
    <location>
        <begin position="426"/>
        <end position="441"/>
    </location>
</feature>
<keyword evidence="4" id="KW-0234">DNA repair</keyword>
<dbReference type="GO" id="GO:0003697">
    <property type="term" value="F:single-stranded DNA binding"/>
    <property type="evidence" value="ECO:0007669"/>
    <property type="project" value="UniProtKB-ARBA"/>
</dbReference>
<dbReference type="AlphaFoldDB" id="A0A1Y1W4R5"/>
<dbReference type="RefSeq" id="XP_040742149.1">
    <property type="nucleotide sequence ID" value="XM_040888059.1"/>
</dbReference>
<reference evidence="6 7" key="1">
    <citation type="submission" date="2016-07" db="EMBL/GenBank/DDBJ databases">
        <title>Pervasive Adenine N6-methylation of Active Genes in Fungi.</title>
        <authorList>
            <consortium name="DOE Joint Genome Institute"/>
            <person name="Mondo S.J."/>
            <person name="Dannebaum R.O."/>
            <person name="Kuo R.C."/>
            <person name="Labutti K."/>
            <person name="Haridas S."/>
            <person name="Kuo A."/>
            <person name="Salamov A."/>
            <person name="Ahrendt S.R."/>
            <person name="Lipzen A."/>
            <person name="Sullivan W."/>
            <person name="Andreopoulos W.B."/>
            <person name="Clum A."/>
            <person name="Lindquist E."/>
            <person name="Daum C."/>
            <person name="Ramamoorthy G.K."/>
            <person name="Gryganskyi A."/>
            <person name="Culley D."/>
            <person name="Magnuson J.K."/>
            <person name="James T.Y."/>
            <person name="O'Malley M.A."/>
            <person name="Stajich J.E."/>
            <person name="Spatafora J.W."/>
            <person name="Visel A."/>
            <person name="Grigoriev I.V."/>
        </authorList>
    </citation>
    <scope>NUCLEOTIDE SEQUENCE [LARGE SCALE GENOMIC DNA]</scope>
    <source>
        <strain evidence="6 7">ATCC 12442</strain>
    </source>
</reference>
<evidence type="ECO:0008006" key="8">
    <source>
        <dbReference type="Google" id="ProtNLM"/>
    </source>
</evidence>
<dbReference type="OrthoDB" id="206565at2759"/>
<feature type="compositionally biased region" description="Low complexity" evidence="5">
    <location>
        <begin position="383"/>
        <end position="411"/>
    </location>
</feature>
<dbReference type="Pfam" id="PF04098">
    <property type="entry name" value="Rad52_Rad22"/>
    <property type="match status" value="1"/>
</dbReference>
<accession>A0A1Y1W4R5</accession>
<feature type="compositionally biased region" description="Polar residues" evidence="5">
    <location>
        <begin position="203"/>
        <end position="219"/>
    </location>
</feature>
<sequence length="454" mass="48931">MAQYNAPSSVADENRMCGQYTPEEFNRIQISLSKKLGPEHISTRRGAGNVRLSYIEGWRVISIANEVFGFNGWNSKMLNMTVDFMDINPENGHFSVGVSCTMRISLKDGTYKEDIGYGMIENVKSKAMAFEKVKKEAVTDGLKRAMRQFGNVLGNCVYDKDYLRNVTQIAKQARGKPLGDALFRYSDLEGGLAKDALGVNPRGTPSSHSNESTPASSGTGLAYPTPQATAQQVCDTERRSKAQPLIFATVAAANNDIDDIDFDMDDILSGMDDFVGELESNRPIIPESPSFAVADKSPVPSQPQRQIRAPAQYRPQQMHTPARRASSGSHGNTPQSSPATTNMTNSGDGARNNGTGASFSRIAAPNANQSSAARNLNFPPAHPGAGPQAAAGIPQQRSSSYTSSTTSQQKSFLDINGFSPARQVRSDNGQGAQQMQASPDSGAQGPTKRRHIDE</sequence>
<keyword evidence="2" id="KW-0227">DNA damage</keyword>
<dbReference type="SUPFAM" id="SSF54768">
    <property type="entry name" value="dsRNA-binding domain-like"/>
    <property type="match status" value="1"/>
</dbReference>
<protein>
    <recommendedName>
        <fullName evidence="8">Recombination protein Rad52</fullName>
    </recommendedName>
</protein>
<feature type="compositionally biased region" description="Polar residues" evidence="5">
    <location>
        <begin position="326"/>
        <end position="358"/>
    </location>
</feature>
<evidence type="ECO:0000256" key="2">
    <source>
        <dbReference type="ARBA" id="ARBA00022763"/>
    </source>
</evidence>
<feature type="region of interest" description="Disordered" evidence="5">
    <location>
        <begin position="196"/>
        <end position="230"/>
    </location>
</feature>
<name>A0A1Y1W4R5_9FUNG</name>
<evidence type="ECO:0000256" key="1">
    <source>
        <dbReference type="ARBA" id="ARBA00006638"/>
    </source>
</evidence>
<dbReference type="GeneID" id="63804707"/>
<dbReference type="GO" id="GO:0005634">
    <property type="term" value="C:nucleus"/>
    <property type="evidence" value="ECO:0007669"/>
    <property type="project" value="TreeGrafter"/>
</dbReference>
<organism evidence="6 7">
    <name type="scientific">Linderina pennispora</name>
    <dbReference type="NCBI Taxonomy" id="61395"/>
    <lineage>
        <taxon>Eukaryota</taxon>
        <taxon>Fungi</taxon>
        <taxon>Fungi incertae sedis</taxon>
        <taxon>Zoopagomycota</taxon>
        <taxon>Kickxellomycotina</taxon>
        <taxon>Kickxellomycetes</taxon>
        <taxon>Kickxellales</taxon>
        <taxon>Kickxellaceae</taxon>
        <taxon>Linderina</taxon>
    </lineage>
</organism>
<feature type="region of interest" description="Disordered" evidence="5">
    <location>
        <begin position="281"/>
        <end position="454"/>
    </location>
</feature>
<dbReference type="PANTHER" id="PTHR12132">
    <property type="entry name" value="DNA REPAIR AND RECOMBINATION PROTEIN RAD52, RAD59"/>
    <property type="match status" value="1"/>
</dbReference>
<comment type="similarity">
    <text evidence="1">Belongs to the RAD52 family.</text>
</comment>
<evidence type="ECO:0000256" key="3">
    <source>
        <dbReference type="ARBA" id="ARBA00023172"/>
    </source>
</evidence>
<keyword evidence="3" id="KW-0233">DNA recombination</keyword>
<evidence type="ECO:0000256" key="4">
    <source>
        <dbReference type="ARBA" id="ARBA00023204"/>
    </source>
</evidence>
<evidence type="ECO:0000313" key="7">
    <source>
        <dbReference type="Proteomes" id="UP000193922"/>
    </source>
</evidence>
<gene>
    <name evidence="6" type="ORF">DL89DRAFT_268840</name>
</gene>
<dbReference type="Proteomes" id="UP000193922">
    <property type="component" value="Unassembled WGS sequence"/>
</dbReference>
<dbReference type="GO" id="GO:0045002">
    <property type="term" value="P:double-strand break repair via single-strand annealing"/>
    <property type="evidence" value="ECO:0007669"/>
    <property type="project" value="TreeGrafter"/>
</dbReference>
<dbReference type="Gene3D" id="3.30.390.80">
    <property type="entry name" value="DNA repair protein Rad52/59/22"/>
    <property type="match status" value="1"/>
</dbReference>
<dbReference type="GO" id="GO:0000724">
    <property type="term" value="P:double-strand break repair via homologous recombination"/>
    <property type="evidence" value="ECO:0007669"/>
    <property type="project" value="TreeGrafter"/>
</dbReference>
<dbReference type="EMBL" id="MCFD01000010">
    <property type="protein sequence ID" value="ORX68335.1"/>
    <property type="molecule type" value="Genomic_DNA"/>
</dbReference>
<evidence type="ECO:0000313" key="6">
    <source>
        <dbReference type="EMBL" id="ORX68335.1"/>
    </source>
</evidence>
<dbReference type="FunFam" id="3.30.390.80:FF:000001">
    <property type="entry name" value="DNA repair protein RAD52 homolog"/>
    <property type="match status" value="1"/>
</dbReference>
<dbReference type="STRING" id="61395.A0A1Y1W4R5"/>
<dbReference type="InterPro" id="IPR041247">
    <property type="entry name" value="Rad52_fam"/>
</dbReference>
<keyword evidence="7" id="KW-1185">Reference proteome</keyword>
<dbReference type="PANTHER" id="PTHR12132:SF1">
    <property type="entry name" value="DNA REPAIR PROTEIN RAD52 HOMOLOG"/>
    <property type="match status" value="1"/>
</dbReference>
<evidence type="ECO:0000256" key="5">
    <source>
        <dbReference type="SAM" id="MobiDB-lite"/>
    </source>
</evidence>
<proteinExistence type="inferred from homology"/>
<dbReference type="InterPro" id="IPR042525">
    <property type="entry name" value="Rad52_Rad59_Rad22_sf"/>
</dbReference>
<dbReference type="GO" id="GO:0006312">
    <property type="term" value="P:mitotic recombination"/>
    <property type="evidence" value="ECO:0007669"/>
    <property type="project" value="TreeGrafter"/>
</dbReference>
<dbReference type="InterPro" id="IPR007232">
    <property type="entry name" value="Rad52_Rad59_Rad22"/>
</dbReference>
<comment type="caution">
    <text evidence="6">The sequence shown here is derived from an EMBL/GenBank/DDBJ whole genome shotgun (WGS) entry which is preliminary data.</text>
</comment>